<evidence type="ECO:0008006" key="4">
    <source>
        <dbReference type="Google" id="ProtNLM"/>
    </source>
</evidence>
<evidence type="ECO:0000313" key="3">
    <source>
        <dbReference type="Proteomes" id="UP001289615"/>
    </source>
</evidence>
<dbReference type="Proteomes" id="UP001289615">
    <property type="component" value="Unassembled WGS sequence"/>
</dbReference>
<evidence type="ECO:0000256" key="1">
    <source>
        <dbReference type="SAM" id="MobiDB-lite"/>
    </source>
</evidence>
<feature type="region of interest" description="Disordered" evidence="1">
    <location>
        <begin position="12"/>
        <end position="72"/>
    </location>
</feature>
<name>A0ABU5NKL7_9BACI</name>
<gene>
    <name evidence="2" type="ORF">U6C28_09715</name>
</gene>
<reference evidence="2 3" key="1">
    <citation type="submission" date="2023-12" db="EMBL/GenBank/DDBJ databases">
        <title>Genome comparison identifies genes involved in endophytic behavior of Lysinibacillus irui and provides insights into its role as a plant-growth promoting bacterium.</title>
        <authorList>
            <person name="Hilario S."/>
            <person name="Matos I."/>
            <person name="Goncalves M.F.M."/>
            <person name="Pardo C.A."/>
            <person name="Santos M.J."/>
        </authorList>
    </citation>
    <scope>NUCLEOTIDE SEQUENCE [LARGE SCALE GENOMIC DNA]</scope>
    <source>
        <strain evidence="2 3">B3</strain>
    </source>
</reference>
<accession>A0ABU5NKL7</accession>
<evidence type="ECO:0000313" key="2">
    <source>
        <dbReference type="EMBL" id="MEA0976568.1"/>
    </source>
</evidence>
<feature type="compositionally biased region" description="Low complexity" evidence="1">
    <location>
        <begin position="272"/>
        <end position="302"/>
    </location>
</feature>
<keyword evidence="3" id="KW-1185">Reference proteome</keyword>
<feature type="region of interest" description="Disordered" evidence="1">
    <location>
        <begin position="272"/>
        <end position="303"/>
    </location>
</feature>
<sequence length="429" mass="47774">MGLLGLAGSLLGMIPKVGSPGGKKKGKSGGSKGKSAKKSSKKKSSTKKKQRKSNKKKKKKKRKKKKKKWGKFFTKARKLYNKLSKSKIAKQFKKVVKRAVLAGKKTYKQAVNKTKAVYNQTKQAVKEVKVAAKEAVKVYKSLDKMEPLKINKDMSTKEKILRTGFNMSLQQAQKSKGKFDATVDVAKNTYNDVKKLVTDPIGVLKETKDNLKNFATHPLATVKTIAGSVKDSFEKDVIHGNDYSRAYWGTKATINTATAVVGTKGVGTLTKVGKTSTGVTSGKSTSSSSSSSKGTGKVQTGGRELSVDEYLKRLDEADDMYESFRKSKTDVNSIAKNTGMNEQRVQRIKDHLLFKEHIKEHGVGRFDSDYEIAQAWDRLQKGTHKKNDIDLLNHELFESRFEGIFKTDYRTAHDKTVESGRPWHPPEEE</sequence>
<dbReference type="EMBL" id="JAXUIA010000006">
    <property type="protein sequence ID" value="MEA0976568.1"/>
    <property type="molecule type" value="Genomic_DNA"/>
</dbReference>
<comment type="caution">
    <text evidence="2">The sequence shown here is derived from an EMBL/GenBank/DDBJ whole genome shotgun (WGS) entry which is preliminary data.</text>
</comment>
<dbReference type="RefSeq" id="WP_322611555.1">
    <property type="nucleotide sequence ID" value="NZ_JAXLNX010000011.1"/>
</dbReference>
<organism evidence="2 3">
    <name type="scientific">Lysinibacillus irui</name>
    <dbReference type="NCBI Taxonomy" id="2998077"/>
    <lineage>
        <taxon>Bacteria</taxon>
        <taxon>Bacillati</taxon>
        <taxon>Bacillota</taxon>
        <taxon>Bacilli</taxon>
        <taxon>Bacillales</taxon>
        <taxon>Bacillaceae</taxon>
        <taxon>Lysinibacillus</taxon>
    </lineage>
</organism>
<feature type="compositionally biased region" description="Basic residues" evidence="1">
    <location>
        <begin position="34"/>
        <end position="72"/>
    </location>
</feature>
<protein>
    <recommendedName>
        <fullName evidence="4">Pre-toxin TG domain-containing protein</fullName>
    </recommendedName>
</protein>
<proteinExistence type="predicted"/>